<gene>
    <name evidence="2" type="ORF">SDC9_187038</name>
</gene>
<accession>A0A645HL81</accession>
<sequence>MRKNTSYVGNSVVVYVANRKSRPERKEKAYGKEDNKN</sequence>
<feature type="compositionally biased region" description="Basic and acidic residues" evidence="1">
    <location>
        <begin position="24"/>
        <end position="37"/>
    </location>
</feature>
<dbReference type="EMBL" id="VSSQ01095367">
    <property type="protein sequence ID" value="MPN39510.1"/>
    <property type="molecule type" value="Genomic_DNA"/>
</dbReference>
<feature type="region of interest" description="Disordered" evidence="1">
    <location>
        <begin position="18"/>
        <end position="37"/>
    </location>
</feature>
<evidence type="ECO:0000256" key="1">
    <source>
        <dbReference type="SAM" id="MobiDB-lite"/>
    </source>
</evidence>
<reference evidence="2" key="1">
    <citation type="submission" date="2019-08" db="EMBL/GenBank/DDBJ databases">
        <authorList>
            <person name="Kucharzyk K."/>
            <person name="Murdoch R.W."/>
            <person name="Higgins S."/>
            <person name="Loffler F."/>
        </authorList>
    </citation>
    <scope>NUCLEOTIDE SEQUENCE</scope>
</reference>
<comment type="caution">
    <text evidence="2">The sequence shown here is derived from an EMBL/GenBank/DDBJ whole genome shotgun (WGS) entry which is preliminary data.</text>
</comment>
<proteinExistence type="predicted"/>
<organism evidence="2">
    <name type="scientific">bioreactor metagenome</name>
    <dbReference type="NCBI Taxonomy" id="1076179"/>
    <lineage>
        <taxon>unclassified sequences</taxon>
        <taxon>metagenomes</taxon>
        <taxon>ecological metagenomes</taxon>
    </lineage>
</organism>
<dbReference type="AlphaFoldDB" id="A0A645HL81"/>
<evidence type="ECO:0000313" key="2">
    <source>
        <dbReference type="EMBL" id="MPN39510.1"/>
    </source>
</evidence>
<name>A0A645HL81_9ZZZZ</name>
<protein>
    <submittedName>
        <fullName evidence="2">Uncharacterized protein</fullName>
    </submittedName>
</protein>